<feature type="transmembrane region" description="Helical" evidence="6">
    <location>
        <begin position="356"/>
        <end position="377"/>
    </location>
</feature>
<keyword evidence="2" id="KW-0813">Transport</keyword>
<dbReference type="RefSeq" id="WP_270949464.1">
    <property type="nucleotide sequence ID" value="NZ_JAQGLA010000020.1"/>
</dbReference>
<feature type="transmembrane region" description="Helical" evidence="6">
    <location>
        <begin position="68"/>
        <end position="87"/>
    </location>
</feature>
<keyword evidence="5 6" id="KW-0472">Membrane</keyword>
<keyword evidence="3 6" id="KW-0812">Transmembrane</keyword>
<organism evidence="7 8">
    <name type="scientific">Saccharopolyspora oryzae</name>
    <dbReference type="NCBI Taxonomy" id="2997343"/>
    <lineage>
        <taxon>Bacteria</taxon>
        <taxon>Bacillati</taxon>
        <taxon>Actinomycetota</taxon>
        <taxon>Actinomycetes</taxon>
        <taxon>Pseudonocardiales</taxon>
        <taxon>Pseudonocardiaceae</taxon>
        <taxon>Saccharopolyspora</taxon>
    </lineage>
</organism>
<protein>
    <submittedName>
        <fullName evidence="7">APC family permease</fullName>
    </submittedName>
</protein>
<accession>A0ABT4UYQ9</accession>
<feature type="transmembrane region" description="Helical" evidence="6">
    <location>
        <begin position="383"/>
        <end position="407"/>
    </location>
</feature>
<name>A0ABT4UYQ9_9PSEU</name>
<evidence type="ECO:0000256" key="4">
    <source>
        <dbReference type="ARBA" id="ARBA00022989"/>
    </source>
</evidence>
<evidence type="ECO:0000256" key="5">
    <source>
        <dbReference type="ARBA" id="ARBA00023136"/>
    </source>
</evidence>
<dbReference type="EMBL" id="JAQGLA010000020">
    <property type="protein sequence ID" value="MDA3626850.1"/>
    <property type="molecule type" value="Genomic_DNA"/>
</dbReference>
<dbReference type="PIRSF" id="PIRSF006060">
    <property type="entry name" value="AA_transporter"/>
    <property type="match status" value="1"/>
</dbReference>
<dbReference type="PANTHER" id="PTHR45649">
    <property type="entry name" value="AMINO-ACID PERMEASE BAT1"/>
    <property type="match status" value="1"/>
</dbReference>
<dbReference type="Proteomes" id="UP001210380">
    <property type="component" value="Unassembled WGS sequence"/>
</dbReference>
<feature type="transmembrane region" description="Helical" evidence="6">
    <location>
        <begin position="458"/>
        <end position="480"/>
    </location>
</feature>
<keyword evidence="8" id="KW-1185">Reference proteome</keyword>
<evidence type="ECO:0000313" key="8">
    <source>
        <dbReference type="Proteomes" id="UP001210380"/>
    </source>
</evidence>
<feature type="transmembrane region" description="Helical" evidence="6">
    <location>
        <begin position="149"/>
        <end position="168"/>
    </location>
</feature>
<feature type="transmembrane region" description="Helical" evidence="6">
    <location>
        <begin position="257"/>
        <end position="278"/>
    </location>
</feature>
<feature type="transmembrane region" description="Helical" evidence="6">
    <location>
        <begin position="175"/>
        <end position="197"/>
    </location>
</feature>
<comment type="caution">
    <text evidence="7">The sequence shown here is derived from an EMBL/GenBank/DDBJ whole genome shotgun (WGS) entry which is preliminary data.</text>
</comment>
<evidence type="ECO:0000256" key="6">
    <source>
        <dbReference type="SAM" id="Phobius"/>
    </source>
</evidence>
<evidence type="ECO:0000256" key="1">
    <source>
        <dbReference type="ARBA" id="ARBA00004141"/>
    </source>
</evidence>
<keyword evidence="4 6" id="KW-1133">Transmembrane helix</keyword>
<feature type="transmembrane region" description="Helical" evidence="6">
    <location>
        <begin position="108"/>
        <end position="137"/>
    </location>
</feature>
<proteinExistence type="predicted"/>
<evidence type="ECO:0000313" key="7">
    <source>
        <dbReference type="EMBL" id="MDA3626850.1"/>
    </source>
</evidence>
<evidence type="ECO:0000256" key="2">
    <source>
        <dbReference type="ARBA" id="ARBA00022448"/>
    </source>
</evidence>
<comment type="subcellular location">
    <subcellularLocation>
        <location evidence="1">Membrane</location>
        <topology evidence="1">Multi-pass membrane protein</topology>
    </subcellularLocation>
</comment>
<evidence type="ECO:0000256" key="3">
    <source>
        <dbReference type="ARBA" id="ARBA00022692"/>
    </source>
</evidence>
<feature type="transmembrane region" description="Helical" evidence="6">
    <location>
        <begin position="311"/>
        <end position="335"/>
    </location>
</feature>
<sequence>MKTPATRNDSDTDDDSARLRELGYEPQLKRGLGVLGNVTMGFATISPVVGLYAVVLVGATIAGPRWVWALPVCLVGQCLLLALYAELSSEFPISGGAYQWTRRLLGPSYAWFTGWISMCSSLLANTTIAYLAAPWVFTLVGVAPTPNQLVVAAAVFVVVCSLTNVLGVDVLRRALAMGVVAEAIASVLVGVALLLVFRTQPWSILTESFGTEALFDGSGLAAFVAAVAVGGWAFIGFDACVSTSEETRNATRHVPRAVWIALLSVGLLVILNAFAVVLTHPDPASVVAGADADPVTTAVVASFGDWSAKPFVVVVIIAFLACGMAAQGSTARALYSVARDDVLPLSKFLRVVSRKNQAPIGGAIAVTAVACVGLLLVLNSAAIGSVITFGTSAFYLTFLLVAVAALVARLRGAWVPGGHVQLGRMGTVLNFGAVLWLGFEFVNITWPRELLAPVGAPWYQVWAAPLGTALILLIGLVYFVTAKPRDRVVSSSSFADRSAS</sequence>
<feature type="transmembrane region" description="Helical" evidence="6">
    <location>
        <begin position="428"/>
        <end position="446"/>
    </location>
</feature>
<gene>
    <name evidence="7" type="ORF">OU415_15500</name>
</gene>
<feature type="transmembrane region" description="Helical" evidence="6">
    <location>
        <begin position="38"/>
        <end position="62"/>
    </location>
</feature>
<reference evidence="7 8" key="1">
    <citation type="submission" date="2022-11" db="EMBL/GenBank/DDBJ databases">
        <title>Draft genome sequence of Saccharopolyspora sp. WRP15-2 isolated from rhizosphere soils of wild rice in Thailand.</title>
        <authorList>
            <person name="Duangmal K."/>
            <person name="Kammanee S."/>
            <person name="Muangham S."/>
        </authorList>
    </citation>
    <scope>NUCLEOTIDE SEQUENCE [LARGE SCALE GENOMIC DNA]</scope>
    <source>
        <strain evidence="7 8">WRP15-2</strain>
    </source>
</reference>
<dbReference type="Gene3D" id="1.20.1740.10">
    <property type="entry name" value="Amino acid/polyamine transporter I"/>
    <property type="match status" value="1"/>
</dbReference>
<dbReference type="Pfam" id="PF13520">
    <property type="entry name" value="AA_permease_2"/>
    <property type="match status" value="1"/>
</dbReference>
<dbReference type="InterPro" id="IPR002293">
    <property type="entry name" value="AA/rel_permease1"/>
</dbReference>
<dbReference type="PANTHER" id="PTHR45649:SF26">
    <property type="entry name" value="OS04G0435100 PROTEIN"/>
    <property type="match status" value="1"/>
</dbReference>
<feature type="transmembrane region" description="Helical" evidence="6">
    <location>
        <begin position="217"/>
        <end position="237"/>
    </location>
</feature>